<dbReference type="RefSeq" id="XP_011133608.1">
    <property type="nucleotide sequence ID" value="XM_011135306.1"/>
</dbReference>
<dbReference type="Proteomes" id="UP000019763">
    <property type="component" value="Unassembled WGS sequence"/>
</dbReference>
<comment type="caution">
    <text evidence="2">The sequence shown here is derived from an EMBL/GenBank/DDBJ whole genome shotgun (WGS) entry which is preliminary data.</text>
</comment>
<evidence type="ECO:0000313" key="2">
    <source>
        <dbReference type="EMBL" id="EZG43134.1"/>
    </source>
</evidence>
<dbReference type="EMBL" id="AFNH02001410">
    <property type="protein sequence ID" value="EZG43134.1"/>
    <property type="molecule type" value="Genomic_DNA"/>
</dbReference>
<accession>A0A023AWP4</accession>
<evidence type="ECO:0000256" key="1">
    <source>
        <dbReference type="SAM" id="MobiDB-lite"/>
    </source>
</evidence>
<sequence length="106" mass="11091">MSATRKGPRGKSLRTDDASSDSYVPISLREFICKAWTEVGYRGGVMFWKTHLGEDNSDTGVMAARCDGSSADIPDSNRATATTPAAAPAATSSPMATPAPVLAILE</sequence>
<feature type="region of interest" description="Disordered" evidence="1">
    <location>
        <begin position="1"/>
        <end position="21"/>
    </location>
</feature>
<dbReference type="AlphaFoldDB" id="A0A023AWP4"/>
<evidence type="ECO:0000313" key="3">
    <source>
        <dbReference type="Proteomes" id="UP000019763"/>
    </source>
</evidence>
<feature type="compositionally biased region" description="Low complexity" evidence="1">
    <location>
        <begin position="79"/>
        <end position="98"/>
    </location>
</feature>
<name>A0A023AWP4_GRENI</name>
<protein>
    <submittedName>
        <fullName evidence="2">Uncharacterized protein</fullName>
    </submittedName>
</protein>
<proteinExistence type="predicted"/>
<keyword evidence="3" id="KW-1185">Reference proteome</keyword>
<dbReference type="VEuPathDB" id="CryptoDB:GNI_185890"/>
<reference evidence="2" key="1">
    <citation type="submission" date="2013-12" db="EMBL/GenBank/DDBJ databases">
        <authorList>
            <person name="Omoto C.K."/>
            <person name="Sibley D."/>
            <person name="Venepally P."/>
            <person name="Hadjithomas M."/>
            <person name="Karamycheva S."/>
            <person name="Brunk B."/>
            <person name="Roos D."/>
            <person name="Caler E."/>
            <person name="Lorenzi H."/>
        </authorList>
    </citation>
    <scope>NUCLEOTIDE SEQUENCE</scope>
</reference>
<feature type="compositionally biased region" description="Basic residues" evidence="1">
    <location>
        <begin position="1"/>
        <end position="12"/>
    </location>
</feature>
<gene>
    <name evidence="2" type="ORF">GNI_185890</name>
</gene>
<organism evidence="2 3">
    <name type="scientific">Gregarina niphandrodes</name>
    <name type="common">Septate eugregarine</name>
    <dbReference type="NCBI Taxonomy" id="110365"/>
    <lineage>
        <taxon>Eukaryota</taxon>
        <taxon>Sar</taxon>
        <taxon>Alveolata</taxon>
        <taxon>Apicomplexa</taxon>
        <taxon>Conoidasida</taxon>
        <taxon>Gregarinasina</taxon>
        <taxon>Eugregarinorida</taxon>
        <taxon>Gregarinidae</taxon>
        <taxon>Gregarina</taxon>
    </lineage>
</organism>
<feature type="region of interest" description="Disordered" evidence="1">
    <location>
        <begin position="68"/>
        <end position="98"/>
    </location>
</feature>
<dbReference type="GeneID" id="22916180"/>